<dbReference type="GO" id="GO:0005886">
    <property type="term" value="C:plasma membrane"/>
    <property type="evidence" value="ECO:0007669"/>
    <property type="project" value="TreeGrafter"/>
</dbReference>
<accession>R1IEQ8</accession>
<evidence type="ECO:0000259" key="7">
    <source>
        <dbReference type="Pfam" id="PF00441"/>
    </source>
</evidence>
<proteinExistence type="inferred from homology"/>
<comment type="similarity">
    <text evidence="2 6">Belongs to the acyl-CoA dehydrogenase family.</text>
</comment>
<dbReference type="AlphaFoldDB" id="R1IEQ8"/>
<evidence type="ECO:0000259" key="8">
    <source>
        <dbReference type="Pfam" id="PF02770"/>
    </source>
</evidence>
<dbReference type="Gene3D" id="2.40.110.10">
    <property type="entry name" value="Butyryl-CoA Dehydrogenase, subunit A, domain 2"/>
    <property type="match status" value="1"/>
</dbReference>
<dbReference type="InterPro" id="IPR037069">
    <property type="entry name" value="AcylCoA_DH/ox_N_sf"/>
</dbReference>
<keyword evidence="11" id="KW-1185">Reference proteome</keyword>
<dbReference type="InterPro" id="IPR009075">
    <property type="entry name" value="AcylCo_DH/oxidase_C"/>
</dbReference>
<dbReference type="SUPFAM" id="SSF56645">
    <property type="entry name" value="Acyl-CoA dehydrogenase NM domain-like"/>
    <property type="match status" value="1"/>
</dbReference>
<dbReference type="InterPro" id="IPR052161">
    <property type="entry name" value="Mycobact_Acyl-CoA_DH"/>
</dbReference>
<sequence length="376" mass="41684">MDLDIDEASAAFRDEAREWLAAHVRSLPSMDTADGFAAHREWEAELAEARWSVVSWPREYHGRDASMLQWLLFEEEYYASGAPGRVSQNGIFMLAPTLFAHGTPEQRDRILPAMATGEQVWAQAWSEPEAGSDIAALRSTAVRTGGGWLLSGQKTWSSRAAFADRAFGLFRTDPEAQRHHGLTYFMADLRAEGVTVRPIPQLDGEPGFAEIFFDDVFVPDADVIGEAGQGWRVAMTTANNERGLSLRSPGRFLAAAGRLVDLWRENGESPSTRDRVADAWIGARAYQLYTFGTVSRLQDGGELGPESSVNKLFWSHLDVELHETALDVLGPAAETDRAWVDGYLFSLAGPIYGGTDQIQRNTIAERLLKLPREARR</sequence>
<dbReference type="SUPFAM" id="SSF47203">
    <property type="entry name" value="Acyl-CoA dehydrogenase C-terminal domain-like"/>
    <property type="match status" value="1"/>
</dbReference>
<evidence type="ECO:0000313" key="11">
    <source>
        <dbReference type="Proteomes" id="UP000014139"/>
    </source>
</evidence>
<dbReference type="Pfam" id="PF00441">
    <property type="entry name" value="Acyl-CoA_dh_1"/>
    <property type="match status" value="1"/>
</dbReference>
<reference evidence="10 11" key="1">
    <citation type="submission" date="2013-02" db="EMBL/GenBank/DDBJ databases">
        <title>Draft genome sequence of Amycolatopsis vancoresmycina strain DSM 44592T.</title>
        <authorList>
            <person name="Kumar S."/>
            <person name="Kaur N."/>
            <person name="Kaur C."/>
            <person name="Raghava G.P.S."/>
            <person name="Mayilraj S."/>
        </authorList>
    </citation>
    <scope>NUCLEOTIDE SEQUENCE [LARGE SCALE GENOMIC DNA]</scope>
    <source>
        <strain evidence="10 11">DSM 44592</strain>
    </source>
</reference>
<dbReference type="InterPro" id="IPR009100">
    <property type="entry name" value="AcylCoA_DH/oxidase_NM_dom_sf"/>
</dbReference>
<dbReference type="Gene3D" id="1.20.140.10">
    <property type="entry name" value="Butyryl-CoA Dehydrogenase, subunit A, domain 3"/>
    <property type="match status" value="1"/>
</dbReference>
<dbReference type="Pfam" id="PF02770">
    <property type="entry name" value="Acyl-CoA_dh_M"/>
    <property type="match status" value="1"/>
</dbReference>
<comment type="caution">
    <text evidence="10">The sequence shown here is derived from an EMBL/GenBank/DDBJ whole genome shotgun (WGS) entry which is preliminary data.</text>
</comment>
<evidence type="ECO:0000256" key="6">
    <source>
        <dbReference type="RuleBase" id="RU362125"/>
    </source>
</evidence>
<keyword evidence="5 6" id="KW-0560">Oxidoreductase</keyword>
<name>R1IEQ8_9PSEU</name>
<evidence type="ECO:0000256" key="5">
    <source>
        <dbReference type="ARBA" id="ARBA00023002"/>
    </source>
</evidence>
<dbReference type="Gene3D" id="1.10.540.10">
    <property type="entry name" value="Acyl-CoA dehydrogenase/oxidase, N-terminal domain"/>
    <property type="match status" value="1"/>
</dbReference>
<dbReference type="EMBL" id="AOUO01000107">
    <property type="protein sequence ID" value="EOD68889.1"/>
    <property type="molecule type" value="Genomic_DNA"/>
</dbReference>
<dbReference type="InterPro" id="IPR046373">
    <property type="entry name" value="Acyl-CoA_Oxase/DH_mid-dom_sf"/>
</dbReference>
<dbReference type="PANTHER" id="PTHR43292:SF3">
    <property type="entry name" value="ACYL-COA DEHYDROGENASE FADE29"/>
    <property type="match status" value="1"/>
</dbReference>
<evidence type="ECO:0000313" key="10">
    <source>
        <dbReference type="EMBL" id="EOD68889.1"/>
    </source>
</evidence>
<dbReference type="InterPro" id="IPR013786">
    <property type="entry name" value="AcylCoA_DH/ox_N"/>
</dbReference>
<feature type="domain" description="Acyl-CoA oxidase/dehydrogenase middle" evidence="8">
    <location>
        <begin position="122"/>
        <end position="216"/>
    </location>
</feature>
<evidence type="ECO:0000256" key="1">
    <source>
        <dbReference type="ARBA" id="ARBA00001974"/>
    </source>
</evidence>
<dbReference type="PATRIC" id="fig|1292037.4.peg.1727"/>
<dbReference type="RefSeq" id="WP_003068523.1">
    <property type="nucleotide sequence ID" value="NZ_AOUO01000107.1"/>
</dbReference>
<protein>
    <submittedName>
        <fullName evidence="10">Acyl-CoA dehydrogenase</fullName>
    </submittedName>
</protein>
<dbReference type="OrthoDB" id="4759677at2"/>
<comment type="cofactor">
    <cofactor evidence="1 6">
        <name>FAD</name>
        <dbReference type="ChEBI" id="CHEBI:57692"/>
    </cofactor>
</comment>
<gene>
    <name evidence="10" type="ORF">H480_08983</name>
</gene>
<dbReference type="Proteomes" id="UP000014139">
    <property type="component" value="Unassembled WGS sequence"/>
</dbReference>
<feature type="domain" description="Acyl-CoA dehydrogenase/oxidase N-terminal" evidence="9">
    <location>
        <begin position="7"/>
        <end position="118"/>
    </location>
</feature>
<dbReference type="eggNOG" id="COG1960">
    <property type="taxonomic scope" value="Bacteria"/>
</dbReference>
<feature type="domain" description="Acyl-CoA dehydrogenase/oxidase C-terminal" evidence="7">
    <location>
        <begin position="228"/>
        <end position="368"/>
    </location>
</feature>
<dbReference type="InterPro" id="IPR006091">
    <property type="entry name" value="Acyl-CoA_Oxase/DH_mid-dom"/>
</dbReference>
<dbReference type="Pfam" id="PF02771">
    <property type="entry name" value="Acyl-CoA_dh_N"/>
    <property type="match status" value="1"/>
</dbReference>
<evidence type="ECO:0000256" key="4">
    <source>
        <dbReference type="ARBA" id="ARBA00022827"/>
    </source>
</evidence>
<dbReference type="GO" id="GO:0050660">
    <property type="term" value="F:flavin adenine dinucleotide binding"/>
    <property type="evidence" value="ECO:0007669"/>
    <property type="project" value="InterPro"/>
</dbReference>
<dbReference type="PANTHER" id="PTHR43292">
    <property type="entry name" value="ACYL-COA DEHYDROGENASE"/>
    <property type="match status" value="1"/>
</dbReference>
<dbReference type="InterPro" id="IPR036250">
    <property type="entry name" value="AcylCo_DH-like_C"/>
</dbReference>
<dbReference type="GO" id="GO:0016627">
    <property type="term" value="F:oxidoreductase activity, acting on the CH-CH group of donors"/>
    <property type="evidence" value="ECO:0007669"/>
    <property type="project" value="InterPro"/>
</dbReference>
<evidence type="ECO:0000256" key="2">
    <source>
        <dbReference type="ARBA" id="ARBA00009347"/>
    </source>
</evidence>
<keyword evidence="3 6" id="KW-0285">Flavoprotein</keyword>
<evidence type="ECO:0000259" key="9">
    <source>
        <dbReference type="Pfam" id="PF02771"/>
    </source>
</evidence>
<organism evidence="10 11">
    <name type="scientific">Amycolatopsis vancoresmycina DSM 44592</name>
    <dbReference type="NCBI Taxonomy" id="1292037"/>
    <lineage>
        <taxon>Bacteria</taxon>
        <taxon>Bacillati</taxon>
        <taxon>Actinomycetota</taxon>
        <taxon>Actinomycetes</taxon>
        <taxon>Pseudonocardiales</taxon>
        <taxon>Pseudonocardiaceae</taxon>
        <taxon>Amycolatopsis</taxon>
    </lineage>
</organism>
<evidence type="ECO:0000256" key="3">
    <source>
        <dbReference type="ARBA" id="ARBA00022630"/>
    </source>
</evidence>
<keyword evidence="4 6" id="KW-0274">FAD</keyword>